<name>A0ACA9KIP7_9GLOM</name>
<organism evidence="1 2">
    <name type="scientific">Cetraspora pellucida</name>
    <dbReference type="NCBI Taxonomy" id="1433469"/>
    <lineage>
        <taxon>Eukaryota</taxon>
        <taxon>Fungi</taxon>
        <taxon>Fungi incertae sedis</taxon>
        <taxon>Mucoromycota</taxon>
        <taxon>Glomeromycotina</taxon>
        <taxon>Glomeromycetes</taxon>
        <taxon>Diversisporales</taxon>
        <taxon>Gigasporaceae</taxon>
        <taxon>Cetraspora</taxon>
    </lineage>
</organism>
<gene>
    <name evidence="1" type="ORF">SPELUC_LOCUS1818</name>
</gene>
<keyword evidence="2" id="KW-1185">Reference proteome</keyword>
<accession>A0ACA9KIP7</accession>
<protein>
    <submittedName>
        <fullName evidence="1">13407_t:CDS:1</fullName>
    </submittedName>
</protein>
<dbReference type="EMBL" id="CAJVPW010001049">
    <property type="protein sequence ID" value="CAG8473846.1"/>
    <property type="molecule type" value="Genomic_DNA"/>
</dbReference>
<reference evidence="1" key="1">
    <citation type="submission" date="2021-06" db="EMBL/GenBank/DDBJ databases">
        <authorList>
            <person name="Kallberg Y."/>
            <person name="Tangrot J."/>
            <person name="Rosling A."/>
        </authorList>
    </citation>
    <scope>NUCLEOTIDE SEQUENCE</scope>
    <source>
        <strain evidence="1">28 12/20/2015</strain>
    </source>
</reference>
<evidence type="ECO:0000313" key="1">
    <source>
        <dbReference type="EMBL" id="CAG8473846.1"/>
    </source>
</evidence>
<sequence length="168" mass="19308">MSVNKNSESLLNAIPTCNTSSFPEKDFLNIDQIYEGNSEGLDEHSSKRYKNVHPFWSYFTVSEDEKWIYCKLCKPPKGKYERGSGISTIKRHFESNHKKIYDQCQQPQAVMHYGVNDTTSVPSEEAFSVAKHTLSPVRNRLDDEKACASLCLKTWYDSGLAKTDFKFF</sequence>
<comment type="caution">
    <text evidence="1">The sequence shown here is derived from an EMBL/GenBank/DDBJ whole genome shotgun (WGS) entry which is preliminary data.</text>
</comment>
<proteinExistence type="predicted"/>
<evidence type="ECO:0000313" key="2">
    <source>
        <dbReference type="Proteomes" id="UP000789366"/>
    </source>
</evidence>
<dbReference type="Proteomes" id="UP000789366">
    <property type="component" value="Unassembled WGS sequence"/>
</dbReference>